<name>A0A4W5PEH0_9TELE</name>
<dbReference type="InterPro" id="IPR008948">
    <property type="entry name" value="L-Aspartase-like"/>
</dbReference>
<accession>A0A4W5PEH0</accession>
<evidence type="ECO:0000256" key="1">
    <source>
        <dbReference type="ARBA" id="ARBA00007238"/>
    </source>
</evidence>
<dbReference type="Ensembl" id="ENSHHUT00000063929.1">
    <property type="protein sequence ID" value="ENSHHUP00000061837.1"/>
    <property type="gene ID" value="ENSHHUG00000036608.1"/>
</dbReference>
<dbReference type="InterPro" id="IPR001106">
    <property type="entry name" value="Aromatic_Lyase"/>
</dbReference>
<keyword evidence="3" id="KW-1185">Reference proteome</keyword>
<reference evidence="2" key="2">
    <citation type="submission" date="2025-08" db="UniProtKB">
        <authorList>
            <consortium name="Ensembl"/>
        </authorList>
    </citation>
    <scope>IDENTIFICATION</scope>
</reference>
<reference evidence="2" key="3">
    <citation type="submission" date="2025-09" db="UniProtKB">
        <authorList>
            <consortium name="Ensembl"/>
        </authorList>
    </citation>
    <scope>IDENTIFICATION</scope>
</reference>
<dbReference type="InterPro" id="IPR024083">
    <property type="entry name" value="Fumarase/histidase_N"/>
</dbReference>
<evidence type="ECO:0000313" key="2">
    <source>
        <dbReference type="Ensembl" id="ENSHHUP00000061837.1"/>
    </source>
</evidence>
<dbReference type="Gene3D" id="1.10.275.10">
    <property type="entry name" value="Fumarase/aspartase (N-terminal domain)"/>
    <property type="match status" value="1"/>
</dbReference>
<sequence length="102" mass="11272">MDRTSVILKFPIPFWCLGVGNPLNPERTRMLLALRMNVLAKGYSGISLETLHRTIQAFNAFCLSFVPEKGTVGASRDLAPLSHLTLGEDKKTVVTQDVVTQE</sequence>
<evidence type="ECO:0000313" key="3">
    <source>
        <dbReference type="Proteomes" id="UP000314982"/>
    </source>
</evidence>
<proteinExistence type="inferred from homology"/>
<dbReference type="GO" id="GO:0003824">
    <property type="term" value="F:catalytic activity"/>
    <property type="evidence" value="ECO:0007669"/>
    <property type="project" value="InterPro"/>
</dbReference>
<dbReference type="PANTHER" id="PTHR10362">
    <property type="entry name" value="HISTIDINE AMMONIA-LYASE"/>
    <property type="match status" value="1"/>
</dbReference>
<dbReference type="STRING" id="62062.ENSHHUP00000061837"/>
<protein>
    <submittedName>
        <fullName evidence="2">Uncharacterized protein</fullName>
    </submittedName>
</protein>
<dbReference type="AlphaFoldDB" id="A0A4W5PEH0"/>
<dbReference type="SUPFAM" id="SSF48557">
    <property type="entry name" value="L-aspartase-like"/>
    <property type="match status" value="1"/>
</dbReference>
<reference evidence="3" key="1">
    <citation type="submission" date="2018-06" db="EMBL/GenBank/DDBJ databases">
        <title>Genome assembly of Danube salmon.</title>
        <authorList>
            <person name="Macqueen D.J."/>
            <person name="Gundappa M.K."/>
        </authorList>
    </citation>
    <scope>NUCLEOTIDE SEQUENCE [LARGE SCALE GENOMIC DNA]</scope>
</reference>
<dbReference type="GeneTree" id="ENSGT00390000009047"/>
<comment type="similarity">
    <text evidence="1">Belongs to the PAL/histidase family.</text>
</comment>
<dbReference type="Proteomes" id="UP000314982">
    <property type="component" value="Unassembled WGS sequence"/>
</dbReference>
<organism evidence="2 3">
    <name type="scientific">Hucho hucho</name>
    <name type="common">huchen</name>
    <dbReference type="NCBI Taxonomy" id="62062"/>
    <lineage>
        <taxon>Eukaryota</taxon>
        <taxon>Metazoa</taxon>
        <taxon>Chordata</taxon>
        <taxon>Craniata</taxon>
        <taxon>Vertebrata</taxon>
        <taxon>Euteleostomi</taxon>
        <taxon>Actinopterygii</taxon>
        <taxon>Neopterygii</taxon>
        <taxon>Teleostei</taxon>
        <taxon>Protacanthopterygii</taxon>
        <taxon>Salmoniformes</taxon>
        <taxon>Salmonidae</taxon>
        <taxon>Salmoninae</taxon>
        <taxon>Hucho</taxon>
    </lineage>
</organism>
<dbReference type="Pfam" id="PF00221">
    <property type="entry name" value="Lyase_aromatic"/>
    <property type="match status" value="1"/>
</dbReference>